<sequence>MVASDFFSDDSTDSPTFNIDTGGVAFDRLIFEAVEYVDGPVDRPDSSDYFLKGLEVSGPDAFVFGHDEPVVIPLTDILANDSDLDGDSIRITYVFGEEEGDARIEGDNVIFDLPEDFSGLNSFQYQITDDKGGFDTATVNVLVNPAPVSVSSITLDVDSQSVEEGDSFFYSVALDAVPMPRRYSI</sequence>
<dbReference type="Pfam" id="PF17963">
    <property type="entry name" value="Big_9"/>
    <property type="match status" value="1"/>
</dbReference>
<dbReference type="Proteomes" id="UP000029224">
    <property type="component" value="Unassembled WGS sequence"/>
</dbReference>
<evidence type="ECO:0000313" key="1">
    <source>
        <dbReference type="EMBL" id="GAL35474.1"/>
    </source>
</evidence>
<comment type="caution">
    <text evidence="1">The sequence shown here is derived from an EMBL/GenBank/DDBJ whole genome shotgun (WGS) entry which is preliminary data.</text>
</comment>
<reference evidence="1 2" key="1">
    <citation type="submission" date="2014-09" db="EMBL/GenBank/DDBJ databases">
        <title>Vibrio maritimus JCM 19240. (C210) whole genome shotgun sequence.</title>
        <authorList>
            <person name="Sawabe T."/>
            <person name="Meirelles P."/>
            <person name="Nakanishi M."/>
            <person name="Sayaka M."/>
            <person name="Hattori M."/>
            <person name="Ohkuma M."/>
        </authorList>
    </citation>
    <scope>NUCLEOTIDE SEQUENCE [LARGE SCALE GENOMIC DNA]</scope>
    <source>
        <strain evidence="1 2">JCM 19240</strain>
    </source>
</reference>
<gene>
    <name evidence="1" type="ORF">JCM19240_321</name>
</gene>
<dbReference type="EMBL" id="BBMT01000007">
    <property type="protein sequence ID" value="GAL35474.1"/>
    <property type="molecule type" value="Genomic_DNA"/>
</dbReference>
<accession>A0A090T9U1</accession>
<reference evidence="1 2" key="2">
    <citation type="submission" date="2014-09" db="EMBL/GenBank/DDBJ databases">
        <authorList>
            <consortium name="NBRP consortium"/>
            <person name="Sawabe T."/>
            <person name="Meirelles P."/>
            <person name="Nakanishi M."/>
            <person name="Sayaka M."/>
            <person name="Hattori M."/>
            <person name="Ohkuma M."/>
        </authorList>
    </citation>
    <scope>NUCLEOTIDE SEQUENCE [LARGE SCALE GENOMIC DNA]</scope>
    <source>
        <strain evidence="1 2">JCM 19240</strain>
    </source>
</reference>
<keyword evidence="2" id="KW-1185">Reference proteome</keyword>
<proteinExistence type="predicted"/>
<dbReference type="Gene3D" id="2.60.40.3440">
    <property type="match status" value="1"/>
</dbReference>
<evidence type="ECO:0000313" key="2">
    <source>
        <dbReference type="Proteomes" id="UP000029224"/>
    </source>
</evidence>
<dbReference type="AlphaFoldDB" id="A0A090T9U1"/>
<protein>
    <submittedName>
        <fullName evidence="1">Putative RTX toxin</fullName>
    </submittedName>
</protein>
<organism evidence="1 2">
    <name type="scientific">Vibrio maritimus</name>
    <dbReference type="NCBI Taxonomy" id="990268"/>
    <lineage>
        <taxon>Bacteria</taxon>
        <taxon>Pseudomonadati</taxon>
        <taxon>Pseudomonadota</taxon>
        <taxon>Gammaproteobacteria</taxon>
        <taxon>Vibrionales</taxon>
        <taxon>Vibrionaceae</taxon>
        <taxon>Vibrio</taxon>
    </lineage>
</organism>
<name>A0A090T9U1_9VIBR</name>